<evidence type="ECO:0000313" key="1">
    <source>
        <dbReference type="EMBL" id="MDQ0449315.1"/>
    </source>
</evidence>
<reference evidence="1 2" key="1">
    <citation type="submission" date="2023-07" db="EMBL/GenBank/DDBJ databases">
        <title>Genomic Encyclopedia of Type Strains, Phase IV (KMG-IV): sequencing the most valuable type-strain genomes for metagenomic binning, comparative biology and taxonomic classification.</title>
        <authorList>
            <person name="Goeker M."/>
        </authorList>
    </citation>
    <scope>NUCLEOTIDE SEQUENCE [LARGE SCALE GENOMIC DNA]</scope>
    <source>
        <strain evidence="1 2">DSM 19013</strain>
    </source>
</reference>
<dbReference type="Proteomes" id="UP001231124">
    <property type="component" value="Unassembled WGS sequence"/>
</dbReference>
<dbReference type="Pfam" id="PF14063">
    <property type="entry name" value="DUF4254"/>
    <property type="match status" value="1"/>
</dbReference>
<accession>A0ABU0I3X4</accession>
<protein>
    <recommendedName>
        <fullName evidence="3">DUF4254 domain-containing protein</fullName>
    </recommendedName>
</protein>
<evidence type="ECO:0008006" key="3">
    <source>
        <dbReference type="Google" id="ProtNLM"/>
    </source>
</evidence>
<name>A0ABU0I3X4_9HYPH</name>
<dbReference type="InterPro" id="IPR025350">
    <property type="entry name" value="DUF4254"/>
</dbReference>
<keyword evidence="2" id="KW-1185">Reference proteome</keyword>
<sequence>MTGPDHSAILSVEVAAFHDEAVAAFFGAGWDLPGGVDALWRALADNHRHNMLLWREEDLSRRRHVPDAAIAANKRAIDRYNQARNDAVERMDDLFAAALGDRARPGARQNSETPGSIIDRLSIASLKIYHLGWQTLRADVDDAHREACGARQRRMSLQRSVLAGCLDALLAECREGTARFGLYRQFKMYNDPRLNMALVAEGERPAPALGTAPP</sequence>
<dbReference type="EMBL" id="JAUSVP010000014">
    <property type="protein sequence ID" value="MDQ0449315.1"/>
    <property type="molecule type" value="Genomic_DNA"/>
</dbReference>
<organism evidence="1 2">
    <name type="scientific">Methylobacterium aerolatum</name>
    <dbReference type="NCBI Taxonomy" id="418708"/>
    <lineage>
        <taxon>Bacteria</taxon>
        <taxon>Pseudomonadati</taxon>
        <taxon>Pseudomonadota</taxon>
        <taxon>Alphaproteobacteria</taxon>
        <taxon>Hyphomicrobiales</taxon>
        <taxon>Methylobacteriaceae</taxon>
        <taxon>Methylobacterium</taxon>
    </lineage>
</organism>
<proteinExistence type="predicted"/>
<comment type="caution">
    <text evidence="1">The sequence shown here is derived from an EMBL/GenBank/DDBJ whole genome shotgun (WGS) entry which is preliminary data.</text>
</comment>
<dbReference type="RefSeq" id="WP_238206613.1">
    <property type="nucleotide sequence ID" value="NZ_BPQE01000027.1"/>
</dbReference>
<gene>
    <name evidence="1" type="ORF">QO012_003832</name>
</gene>
<evidence type="ECO:0000313" key="2">
    <source>
        <dbReference type="Proteomes" id="UP001231124"/>
    </source>
</evidence>